<protein>
    <submittedName>
        <fullName evidence="1">Uncharacterized protein</fullName>
    </submittedName>
</protein>
<name>A0AAX3JAS0_9GAMM</name>
<organism evidence="1 2">
    <name type="scientific">Pantoea brenneri</name>
    <dbReference type="NCBI Taxonomy" id="472694"/>
    <lineage>
        <taxon>Bacteria</taxon>
        <taxon>Pseudomonadati</taxon>
        <taxon>Pseudomonadota</taxon>
        <taxon>Gammaproteobacteria</taxon>
        <taxon>Enterobacterales</taxon>
        <taxon>Erwiniaceae</taxon>
        <taxon>Pantoea</taxon>
    </lineage>
</organism>
<sequence length="54" mass="6665">MGYESNRLIYESKRFYYESNRYTYESDRPKCSFLFTYHQVTEAVIFIDLYLISI</sequence>
<dbReference type="AlphaFoldDB" id="A0AAX3JAS0"/>
<gene>
    <name evidence="1" type="ORF">PANT111_40229</name>
</gene>
<reference evidence="1 2" key="1">
    <citation type="submission" date="2019-10" db="EMBL/GenBank/DDBJ databases">
        <authorList>
            <person name="Karimi E."/>
        </authorList>
    </citation>
    <scope>NUCLEOTIDE SEQUENCE [LARGE SCALE GENOMIC DNA]</scope>
    <source>
        <strain evidence="1">Pantoea sp. 111</strain>
    </source>
</reference>
<dbReference type="EMBL" id="CABWMH010000034">
    <property type="protein sequence ID" value="VXC42522.1"/>
    <property type="molecule type" value="Genomic_DNA"/>
</dbReference>
<comment type="caution">
    <text evidence="1">The sequence shown here is derived from an EMBL/GenBank/DDBJ whole genome shotgun (WGS) entry which is preliminary data.</text>
</comment>
<proteinExistence type="predicted"/>
<accession>A0AAX3JAS0</accession>
<evidence type="ECO:0000313" key="2">
    <source>
        <dbReference type="Proteomes" id="UP000433737"/>
    </source>
</evidence>
<evidence type="ECO:0000313" key="1">
    <source>
        <dbReference type="EMBL" id="VXC42522.1"/>
    </source>
</evidence>
<dbReference type="Proteomes" id="UP000433737">
    <property type="component" value="Unassembled WGS sequence"/>
</dbReference>